<dbReference type="AlphaFoldDB" id="A0AAD8DYY4"/>
<keyword evidence="2" id="KW-1133">Transmembrane helix</keyword>
<feature type="transmembrane region" description="Helical" evidence="2">
    <location>
        <begin position="25"/>
        <end position="47"/>
    </location>
</feature>
<name>A0AAD8DYY4_MYTSE</name>
<evidence type="ECO:0000256" key="1">
    <source>
        <dbReference type="SAM" id="MobiDB-lite"/>
    </source>
</evidence>
<accession>A0AAD8DYY4</accession>
<comment type="caution">
    <text evidence="3">The sequence shown here is derived from an EMBL/GenBank/DDBJ whole genome shotgun (WGS) entry which is preliminary data.</text>
</comment>
<evidence type="ECO:0000313" key="4">
    <source>
        <dbReference type="Proteomes" id="UP001231518"/>
    </source>
</evidence>
<proteinExistence type="predicted"/>
<organism evidence="3 4">
    <name type="scientific">Mythimna separata</name>
    <name type="common">Oriental armyworm</name>
    <name type="synonym">Pseudaletia separata</name>
    <dbReference type="NCBI Taxonomy" id="271217"/>
    <lineage>
        <taxon>Eukaryota</taxon>
        <taxon>Metazoa</taxon>
        <taxon>Ecdysozoa</taxon>
        <taxon>Arthropoda</taxon>
        <taxon>Hexapoda</taxon>
        <taxon>Insecta</taxon>
        <taxon>Pterygota</taxon>
        <taxon>Neoptera</taxon>
        <taxon>Endopterygota</taxon>
        <taxon>Lepidoptera</taxon>
        <taxon>Glossata</taxon>
        <taxon>Ditrysia</taxon>
        <taxon>Noctuoidea</taxon>
        <taxon>Noctuidae</taxon>
        <taxon>Noctuinae</taxon>
        <taxon>Hadenini</taxon>
        <taxon>Mythimna</taxon>
    </lineage>
</organism>
<evidence type="ECO:0000313" key="3">
    <source>
        <dbReference type="EMBL" id="KAJ8731247.1"/>
    </source>
</evidence>
<keyword evidence="4" id="KW-1185">Reference proteome</keyword>
<gene>
    <name evidence="3" type="ORF">PYW07_004411</name>
</gene>
<protein>
    <submittedName>
        <fullName evidence="3">Uncharacterized protein</fullName>
    </submittedName>
</protein>
<dbReference type="Proteomes" id="UP001231518">
    <property type="component" value="Chromosome 16"/>
</dbReference>
<feature type="region of interest" description="Disordered" evidence="1">
    <location>
        <begin position="95"/>
        <end position="116"/>
    </location>
</feature>
<evidence type="ECO:0000256" key="2">
    <source>
        <dbReference type="SAM" id="Phobius"/>
    </source>
</evidence>
<reference evidence="3" key="1">
    <citation type="submission" date="2023-03" db="EMBL/GenBank/DDBJ databases">
        <title>Chromosome-level genomes of two armyworms, Mythimna separata and Mythimna loreyi, provide insights into the biosynthesis and reception of sex pheromones.</title>
        <authorList>
            <person name="Zhao H."/>
        </authorList>
    </citation>
    <scope>NUCLEOTIDE SEQUENCE</scope>
    <source>
        <strain evidence="3">BeijingLab</strain>
        <tissue evidence="3">Pupa</tissue>
    </source>
</reference>
<keyword evidence="2" id="KW-0812">Transmembrane</keyword>
<feature type="region of interest" description="Disordered" evidence="1">
    <location>
        <begin position="358"/>
        <end position="379"/>
    </location>
</feature>
<sequence length="620" mass="69312">MCCIFTCCGWCIDLIQRAWTFSMSCIIMSAVAGVMVTASMSGIALGYNYSLAEYIDLKETNVSVYLKRGVFDDEIADDMDWRRAGHLPVQGQLKDENLRTGAPADDDSTTLRSGRRLDDSVFEADDQNKYEGSLMKLTARPVHLDTPGPMVTDDTEMAEVVSKFSLQPLDQMKAIQSLIDSRRAMATSGTTLTPVAGYEQGGPILPYLPSNNNPNLPYHPEVQYRRMMAPGPESEQKTLSPLNPARLAVPDPANLESRVNWLAPKQPAIYVQSKLPEFFVRSPTYPRPITVAPSIIRPGKQEPDGRRYPGSINFPYAFSPLKPADTPPPPTRPGQNEMDLRQPDFYNEKILAEGNEISKNENKPPKWGTRTPEEEYEDEIKGLPVRRRRSIDPIDKQERNPLERNNIRPVVNESPNNIDIFSLVKNYFNTVIQLSSNGEDSNYGNNTATDKNQSKVEIINDTQIENSQIDNDDLEINISDKDTTKQQIDSTEKQDSNLINEAEINPERVTKKAGKTLLDHLVTSTKAKEATLAAEMTLKGDIVTSSTKKVRIKRIKRSFESKIVSSKYGSKDLARRIKKNRLLSNQEILDNISIGLNEAGLLRNPASSPLVKLLRATLTA</sequence>
<dbReference type="EMBL" id="JARGEI010000005">
    <property type="protein sequence ID" value="KAJ8731247.1"/>
    <property type="molecule type" value="Genomic_DNA"/>
</dbReference>
<keyword evidence="2" id="KW-0472">Membrane</keyword>